<dbReference type="Proteomes" id="UP000653271">
    <property type="component" value="Unassembled WGS sequence"/>
</dbReference>
<sequence length="161" mass="17933">TEDPQSKLILLKYSETNCTNYAQERTRFHQLNFSLEILNTSRQDQQVYEYIVSKGSEEKFWQIKLEVYEPVSNPRIQILNRTLAGSSCAVTLSCSAERGDNVSYSWGSRHANTSGLCSHNSSVLHLSYPLHNASIACTCTASNPVSSRLVTFNSSACGSEQ</sequence>
<protein>
    <submittedName>
        <fullName evidence="6">SLAF1 protein</fullName>
    </submittedName>
</protein>
<dbReference type="InterPro" id="IPR013783">
    <property type="entry name" value="Ig-like_fold"/>
</dbReference>
<reference evidence="6" key="1">
    <citation type="submission" date="2019-09" db="EMBL/GenBank/DDBJ databases">
        <title>Bird 10,000 Genomes (B10K) Project - Family phase.</title>
        <authorList>
            <person name="Zhang G."/>
        </authorList>
    </citation>
    <scope>NUCLEOTIDE SEQUENCE</scope>
    <source>
        <strain evidence="6">B10K-DU-008-47</strain>
        <tissue evidence="6">Mixed tissue sample</tissue>
    </source>
</reference>
<evidence type="ECO:0000256" key="4">
    <source>
        <dbReference type="ARBA" id="ARBA00023180"/>
    </source>
</evidence>
<evidence type="ECO:0000256" key="2">
    <source>
        <dbReference type="ARBA" id="ARBA00022729"/>
    </source>
</evidence>
<dbReference type="GO" id="GO:0016020">
    <property type="term" value="C:membrane"/>
    <property type="evidence" value="ECO:0007669"/>
    <property type="project" value="UniProtKB-SubCell"/>
</dbReference>
<dbReference type="InterPro" id="IPR015631">
    <property type="entry name" value="CD2/SLAM_rcpt"/>
</dbReference>
<comment type="caution">
    <text evidence="6">The sequence shown here is derived from an EMBL/GenBank/DDBJ whole genome shotgun (WGS) entry which is preliminary data.</text>
</comment>
<keyword evidence="3" id="KW-0472">Membrane</keyword>
<dbReference type="EMBL" id="WAAB01025965">
    <property type="protein sequence ID" value="NWH82882.1"/>
    <property type="molecule type" value="Genomic_DNA"/>
</dbReference>
<feature type="non-terminal residue" evidence="6">
    <location>
        <position position="161"/>
    </location>
</feature>
<dbReference type="SUPFAM" id="SSF48726">
    <property type="entry name" value="Immunoglobulin"/>
    <property type="match status" value="1"/>
</dbReference>
<evidence type="ECO:0000313" key="6">
    <source>
        <dbReference type="EMBL" id="NWH82882.1"/>
    </source>
</evidence>
<keyword evidence="4" id="KW-0325">Glycoprotein</keyword>
<dbReference type="InterPro" id="IPR007110">
    <property type="entry name" value="Ig-like_dom"/>
</dbReference>
<dbReference type="PANTHER" id="PTHR12080">
    <property type="entry name" value="SIGNALING LYMPHOCYTIC ACTIVATION MOLECULE"/>
    <property type="match status" value="1"/>
</dbReference>
<organism evidence="6 7">
    <name type="scientific">Piaya cayana</name>
    <name type="common">Common squirrel cuckoo</name>
    <dbReference type="NCBI Taxonomy" id="33601"/>
    <lineage>
        <taxon>Eukaryota</taxon>
        <taxon>Metazoa</taxon>
        <taxon>Chordata</taxon>
        <taxon>Craniata</taxon>
        <taxon>Vertebrata</taxon>
        <taxon>Euteleostomi</taxon>
        <taxon>Archelosauria</taxon>
        <taxon>Archosauria</taxon>
        <taxon>Dinosauria</taxon>
        <taxon>Saurischia</taxon>
        <taxon>Theropoda</taxon>
        <taxon>Coelurosauria</taxon>
        <taxon>Aves</taxon>
        <taxon>Neognathae</taxon>
        <taxon>Neoaves</taxon>
        <taxon>Otidimorphae</taxon>
        <taxon>Cuculiformes</taxon>
        <taxon>Coccyzidae</taxon>
        <taxon>Piaya</taxon>
    </lineage>
</organism>
<comment type="subcellular location">
    <subcellularLocation>
        <location evidence="1">Membrane</location>
    </subcellularLocation>
</comment>
<gene>
    <name evidence="6" type="primary">Slamf1</name>
    <name evidence="6" type="ORF">PIACAY_R12623</name>
</gene>
<keyword evidence="2" id="KW-0732">Signal</keyword>
<dbReference type="PROSITE" id="PS50835">
    <property type="entry name" value="IG_LIKE"/>
    <property type="match status" value="1"/>
</dbReference>
<evidence type="ECO:0000256" key="1">
    <source>
        <dbReference type="ARBA" id="ARBA00004370"/>
    </source>
</evidence>
<evidence type="ECO:0000259" key="5">
    <source>
        <dbReference type="PROSITE" id="PS50835"/>
    </source>
</evidence>
<dbReference type="InterPro" id="IPR036179">
    <property type="entry name" value="Ig-like_dom_sf"/>
</dbReference>
<dbReference type="PANTHER" id="PTHR12080:SF55">
    <property type="entry name" value="LYMPHOCYTE FUNCTION-ASSOCIATED ANTIGEN 3"/>
    <property type="match status" value="1"/>
</dbReference>
<dbReference type="AlphaFoldDB" id="A0A850XNM2"/>
<proteinExistence type="predicted"/>
<feature type="non-terminal residue" evidence="6">
    <location>
        <position position="1"/>
    </location>
</feature>
<name>A0A850XNM2_PIACA</name>
<evidence type="ECO:0000313" key="7">
    <source>
        <dbReference type="Proteomes" id="UP000653271"/>
    </source>
</evidence>
<accession>A0A850XNM2</accession>
<dbReference type="OrthoDB" id="8963224at2759"/>
<keyword evidence="7" id="KW-1185">Reference proteome</keyword>
<feature type="domain" description="Ig-like" evidence="5">
    <location>
        <begin position="74"/>
        <end position="151"/>
    </location>
</feature>
<dbReference type="Gene3D" id="2.60.40.10">
    <property type="entry name" value="Immunoglobulins"/>
    <property type="match status" value="2"/>
</dbReference>
<evidence type="ECO:0000256" key="3">
    <source>
        <dbReference type="ARBA" id="ARBA00023136"/>
    </source>
</evidence>